<protein>
    <submittedName>
        <fullName evidence="1">Uncharacterized protein</fullName>
    </submittedName>
</protein>
<dbReference type="RefSeq" id="WP_012511038.1">
    <property type="nucleotide sequence ID" value="NC_011071.1"/>
</dbReference>
<gene>
    <name evidence="1" type="ordered locus">Smal_1975</name>
</gene>
<accession>B4SIU0</accession>
<proteinExistence type="predicted"/>
<dbReference type="OrthoDB" id="5917867at2"/>
<evidence type="ECO:0000313" key="1">
    <source>
        <dbReference type="EMBL" id="ACF51679.1"/>
    </source>
</evidence>
<reference evidence="1 2" key="1">
    <citation type="submission" date="2008-06" db="EMBL/GenBank/DDBJ databases">
        <title>Complete sequence of Stenotrophomonas maltophilia R551-3.</title>
        <authorList>
            <consortium name="US DOE Joint Genome Institute"/>
            <person name="Lucas S."/>
            <person name="Copeland A."/>
            <person name="Lapidus A."/>
            <person name="Glavina del Rio T."/>
            <person name="Dalin E."/>
            <person name="Tice H."/>
            <person name="Pitluck S."/>
            <person name="Chain P."/>
            <person name="Malfatti S."/>
            <person name="Shin M."/>
            <person name="Vergez L."/>
            <person name="Lang D."/>
            <person name="Schmutz J."/>
            <person name="Larimer F."/>
            <person name="Land M."/>
            <person name="Hauser L."/>
            <person name="Kyrpides N."/>
            <person name="Mikhailova N."/>
            <person name="Taghavi S."/>
            <person name="Monchy S."/>
            <person name="Newman L."/>
            <person name="Vangronsveld J."/>
            <person name="van der Lelie D."/>
            <person name="Richardson P."/>
        </authorList>
    </citation>
    <scope>NUCLEOTIDE SEQUENCE [LARGE SCALE GENOMIC DNA]</scope>
    <source>
        <strain evidence="1 2">R551-3</strain>
    </source>
</reference>
<dbReference type="eggNOG" id="ENOG5032KKB">
    <property type="taxonomic scope" value="Bacteria"/>
</dbReference>
<dbReference type="AlphaFoldDB" id="B4SIU0"/>
<evidence type="ECO:0000313" key="2">
    <source>
        <dbReference type="Proteomes" id="UP000001867"/>
    </source>
</evidence>
<sequence>MSKGEVVERLEKGGQPNRDDYRTALECLDEAVCEAIAVGQAQAQRIESPCVSYASYVFARMCAHGAAAIRAAPLSRWNESDHEDWGFHALACHARTLLEGNLYFHYLMSPTSEDLEEGRGRITLLQLNDCCSRLKMFATDQEQRKGFEGQRDELVARLKTIPFFQQLPKPVQAQCLSGKKAWFMDRAQLVEMIGMDKAQFDVIWDLWSQHSHIHPMSFYRMEPNGRGSGLENDTDRSYLTTAMLISAGLLEGATDKMVEVFPDVAGVRQGLDSKFSPGPESNRPLKD</sequence>
<dbReference type="EMBL" id="CP001111">
    <property type="protein sequence ID" value="ACF51679.1"/>
    <property type="molecule type" value="Genomic_DNA"/>
</dbReference>
<organism evidence="1 2">
    <name type="scientific">Stenotrophomonas maltophilia (strain R551-3)</name>
    <dbReference type="NCBI Taxonomy" id="391008"/>
    <lineage>
        <taxon>Bacteria</taxon>
        <taxon>Pseudomonadati</taxon>
        <taxon>Pseudomonadota</taxon>
        <taxon>Gammaproteobacteria</taxon>
        <taxon>Lysobacterales</taxon>
        <taxon>Lysobacteraceae</taxon>
        <taxon>Stenotrophomonas</taxon>
        <taxon>Stenotrophomonas maltophilia group</taxon>
    </lineage>
</organism>
<dbReference type="Proteomes" id="UP000001867">
    <property type="component" value="Chromosome"/>
</dbReference>
<dbReference type="KEGG" id="smt:Smal_1975"/>
<dbReference type="HOGENOM" id="CLU_087273_0_0_6"/>
<name>B4SIU0_STRM5</name>